<accession>A0AA44F0N6</accession>
<dbReference type="EMBL" id="JAAMAY010000001">
    <property type="protein sequence ID" value="NTC26573.1"/>
    <property type="molecule type" value="Genomic_DNA"/>
</dbReference>
<dbReference type="SUPFAM" id="SSF56112">
    <property type="entry name" value="Protein kinase-like (PK-like)"/>
    <property type="match status" value="1"/>
</dbReference>
<name>A0AA44F0N6_AGRTU</name>
<evidence type="ECO:0000313" key="2">
    <source>
        <dbReference type="Proteomes" id="UP000702952"/>
    </source>
</evidence>
<gene>
    <name evidence="1" type="ORF">G6M46_00170</name>
</gene>
<organism evidence="1 2">
    <name type="scientific">Agrobacterium tumefaciens</name>
    <dbReference type="NCBI Taxonomy" id="358"/>
    <lineage>
        <taxon>Bacteria</taxon>
        <taxon>Pseudomonadati</taxon>
        <taxon>Pseudomonadota</taxon>
        <taxon>Alphaproteobacteria</taxon>
        <taxon>Hyphomicrobiales</taxon>
        <taxon>Rhizobiaceae</taxon>
        <taxon>Rhizobium/Agrobacterium group</taxon>
        <taxon>Agrobacterium</taxon>
        <taxon>Agrobacterium tumefaciens complex</taxon>
    </lineage>
</organism>
<dbReference type="Proteomes" id="UP000702952">
    <property type="component" value="Unassembled WGS sequence"/>
</dbReference>
<dbReference type="Gene3D" id="3.90.1200.10">
    <property type="match status" value="1"/>
</dbReference>
<reference evidence="1" key="1">
    <citation type="journal article" date="2020" name="Science">
        <title>Unexpected conservation and global transmission of agrobacterial virulence plasmids.</title>
        <authorList>
            <person name="Weisberg A.J."/>
            <person name="Davis E.W. 2nd"/>
            <person name="Tabima J."/>
            <person name="Belcher M.S."/>
            <person name="Miller M."/>
            <person name="Kuo C.H."/>
            <person name="Loper J.E."/>
            <person name="Grunwald N.J."/>
            <person name="Putnam M.L."/>
            <person name="Chang J.H."/>
        </authorList>
    </citation>
    <scope>NUCLEOTIDE SEQUENCE</scope>
    <source>
        <strain evidence="1">17-1853-1a</strain>
    </source>
</reference>
<protein>
    <submittedName>
        <fullName evidence="1">Phosphotransferase</fullName>
    </submittedName>
</protein>
<proteinExistence type="predicted"/>
<dbReference type="RefSeq" id="WP_065658982.1">
    <property type="nucleotide sequence ID" value="NZ_CP123840.1"/>
</dbReference>
<sequence length="399" mass="44298">MASDPVGDGVGSNAQQLCTLFGLTEPVEGETLYRKITDQLGVSETIKLATIKGLSLLPSGADSRAIIKIEGDFPYVIKVGAARIVENERRFLEEAGPAFPRILGHGNYGVDRWYAMEAGEPTSTERLVLSDLIQGTLAGNWFETVREMTADLREMMSSSVIEHRCNVANYHYTKRIRTICGRADFVEFAEKCLGSRENVSRVIHQGIRLNGEQLRGASNYDDTVSRFLSEFPSTKSTRIHGDFHLKNVLRRRGGGRFLLIDPRLQWDDQPMDKFGYSDPIYDLSTMLHSVAAMTQILANIDAQTTDEICVVAINNGATEIDLKIDVTTPIEAFLSRSDELVPRECLTPGWEVRLLTGAANALFGWLKYENAIKTQSAWAAVYGVAVLFLKEAAKRAEAR</sequence>
<evidence type="ECO:0000313" key="1">
    <source>
        <dbReference type="EMBL" id="NTC26573.1"/>
    </source>
</evidence>
<comment type="caution">
    <text evidence="1">The sequence shown here is derived from an EMBL/GenBank/DDBJ whole genome shotgun (WGS) entry which is preliminary data.</text>
</comment>
<dbReference type="AlphaFoldDB" id="A0AA44F0N6"/>
<dbReference type="InterPro" id="IPR011009">
    <property type="entry name" value="Kinase-like_dom_sf"/>
</dbReference>